<proteinExistence type="predicted"/>
<dbReference type="NCBIfam" id="NF047773">
    <property type="entry name" value="phas_rel_Lepto"/>
    <property type="match status" value="1"/>
</dbReference>
<reference evidence="1 2" key="1">
    <citation type="submission" date="2012-10" db="EMBL/GenBank/DDBJ databases">
        <authorList>
            <person name="Harkins D.M."/>
            <person name="Durkin A.S."/>
            <person name="Brinkac L.M."/>
            <person name="Haft D.H."/>
            <person name="Selengut J.D."/>
            <person name="Sanka R."/>
            <person name="DePew J."/>
            <person name="Purushe J."/>
            <person name="Chanthongthip A."/>
            <person name="Lattana O."/>
            <person name="Phetsouvanh R."/>
            <person name="Newton P.N."/>
            <person name="Vinetz J.M."/>
            <person name="Sutton G.G."/>
            <person name="Nierman W.C."/>
            <person name="Fouts D.E."/>
        </authorList>
    </citation>
    <scope>NUCLEOTIDE SEQUENCE [LARGE SCALE GENOMIC DNA]</scope>
    <source>
        <strain evidence="1 2">UI 12758</strain>
    </source>
</reference>
<name>A0A0E2CYV2_LEPIR</name>
<protein>
    <recommendedName>
        <fullName evidence="3">Chemotaxis protein</fullName>
    </recommendedName>
</protein>
<dbReference type="EMBL" id="AHNR02000076">
    <property type="protein sequence ID" value="EKR52780.1"/>
    <property type="molecule type" value="Genomic_DNA"/>
</dbReference>
<comment type="caution">
    <text evidence="1">The sequence shown here is derived from an EMBL/GenBank/DDBJ whole genome shotgun (WGS) entry which is preliminary data.</text>
</comment>
<dbReference type="Proteomes" id="UP000001340">
    <property type="component" value="Unassembled WGS sequence"/>
</dbReference>
<sequence length="133" mass="15094">MSSTITDQAQSRRIRLERLLMDILNAGIALFQNGEEKVKQSLAELDKIYQELRAKGEINQSMEANRVRELLNKTVQDATEILSKGEESRQQAFAKLQENFIRLSAEIESSIPEPLKAAAKNTLDELKHLLSKK</sequence>
<organism evidence="1 2">
    <name type="scientific">Leptospira interrogans str. UI 12758</name>
    <dbReference type="NCBI Taxonomy" id="1049938"/>
    <lineage>
        <taxon>Bacteria</taxon>
        <taxon>Pseudomonadati</taxon>
        <taxon>Spirochaetota</taxon>
        <taxon>Spirochaetia</taxon>
        <taxon>Leptospirales</taxon>
        <taxon>Leptospiraceae</taxon>
        <taxon>Leptospira</taxon>
    </lineage>
</organism>
<evidence type="ECO:0000313" key="2">
    <source>
        <dbReference type="Proteomes" id="UP000001340"/>
    </source>
</evidence>
<accession>A0A0E2CYV2</accession>
<evidence type="ECO:0000313" key="1">
    <source>
        <dbReference type="EMBL" id="EKR52780.1"/>
    </source>
</evidence>
<dbReference type="AlphaFoldDB" id="A0A0E2CYV2"/>
<gene>
    <name evidence="1" type="ORF">LEP1GSC105_1889</name>
</gene>
<evidence type="ECO:0008006" key="3">
    <source>
        <dbReference type="Google" id="ProtNLM"/>
    </source>
</evidence>